<evidence type="ECO:0000313" key="1">
    <source>
        <dbReference type="EMBL" id="GBP35635.1"/>
    </source>
</evidence>
<keyword evidence="2" id="KW-1185">Reference proteome</keyword>
<dbReference type="EMBL" id="BGZK01000306">
    <property type="protein sequence ID" value="GBP35635.1"/>
    <property type="molecule type" value="Genomic_DNA"/>
</dbReference>
<accession>A0A4C1VDE0</accession>
<gene>
    <name evidence="1" type="ORF">EVAR_33838_1</name>
</gene>
<evidence type="ECO:0000313" key="2">
    <source>
        <dbReference type="Proteomes" id="UP000299102"/>
    </source>
</evidence>
<protein>
    <submittedName>
        <fullName evidence="1">Uncharacterized protein</fullName>
    </submittedName>
</protein>
<sequence length="127" mass="13858">MISNKLDSEENIPLDDVCKKTAVDTTEEPNLELKSDNDALLLDKVVTSQPITQSTKVVQRKQNIGTQREVTDSTCCICLASCLPEWCNAVLPFCVLGCNGCLHGVFEAMVVCFESCGECCLMCQCVS</sequence>
<comment type="caution">
    <text evidence="1">The sequence shown here is derived from an EMBL/GenBank/DDBJ whole genome shotgun (WGS) entry which is preliminary data.</text>
</comment>
<proteinExistence type="predicted"/>
<name>A0A4C1VDE0_EUMVA</name>
<organism evidence="1 2">
    <name type="scientific">Eumeta variegata</name>
    <name type="common">Bagworm moth</name>
    <name type="synonym">Eumeta japonica</name>
    <dbReference type="NCBI Taxonomy" id="151549"/>
    <lineage>
        <taxon>Eukaryota</taxon>
        <taxon>Metazoa</taxon>
        <taxon>Ecdysozoa</taxon>
        <taxon>Arthropoda</taxon>
        <taxon>Hexapoda</taxon>
        <taxon>Insecta</taxon>
        <taxon>Pterygota</taxon>
        <taxon>Neoptera</taxon>
        <taxon>Endopterygota</taxon>
        <taxon>Lepidoptera</taxon>
        <taxon>Glossata</taxon>
        <taxon>Ditrysia</taxon>
        <taxon>Tineoidea</taxon>
        <taxon>Psychidae</taxon>
        <taxon>Oiketicinae</taxon>
        <taxon>Eumeta</taxon>
    </lineage>
</organism>
<dbReference type="Proteomes" id="UP000299102">
    <property type="component" value="Unassembled WGS sequence"/>
</dbReference>
<dbReference type="AlphaFoldDB" id="A0A4C1VDE0"/>
<reference evidence="1 2" key="1">
    <citation type="journal article" date="2019" name="Commun. Biol.">
        <title>The bagworm genome reveals a unique fibroin gene that provides high tensile strength.</title>
        <authorList>
            <person name="Kono N."/>
            <person name="Nakamura H."/>
            <person name="Ohtoshi R."/>
            <person name="Tomita M."/>
            <person name="Numata K."/>
            <person name="Arakawa K."/>
        </authorList>
    </citation>
    <scope>NUCLEOTIDE SEQUENCE [LARGE SCALE GENOMIC DNA]</scope>
</reference>